<organism evidence="2 3">
    <name type="scientific">Eleusine coracana subsp. coracana</name>
    <dbReference type="NCBI Taxonomy" id="191504"/>
    <lineage>
        <taxon>Eukaryota</taxon>
        <taxon>Viridiplantae</taxon>
        <taxon>Streptophyta</taxon>
        <taxon>Embryophyta</taxon>
        <taxon>Tracheophyta</taxon>
        <taxon>Spermatophyta</taxon>
        <taxon>Magnoliopsida</taxon>
        <taxon>Liliopsida</taxon>
        <taxon>Poales</taxon>
        <taxon>Poaceae</taxon>
        <taxon>PACMAD clade</taxon>
        <taxon>Chloridoideae</taxon>
        <taxon>Cynodonteae</taxon>
        <taxon>Eleusininae</taxon>
        <taxon>Eleusine</taxon>
    </lineage>
</organism>
<reference evidence="2" key="1">
    <citation type="journal article" date="2018" name="DNA Res.">
        <title>Multiple hybrid de novo genome assembly of finger millet, an orphan allotetraploid crop.</title>
        <authorList>
            <person name="Hatakeyama M."/>
            <person name="Aluri S."/>
            <person name="Balachadran M.T."/>
            <person name="Sivarajan S.R."/>
            <person name="Patrignani A."/>
            <person name="Gruter S."/>
            <person name="Poveda L."/>
            <person name="Shimizu-Inatsugi R."/>
            <person name="Baeten J."/>
            <person name="Francoijs K.J."/>
            <person name="Nataraja K.N."/>
            <person name="Reddy Y.A.N."/>
            <person name="Phadnis S."/>
            <person name="Ravikumar R.L."/>
            <person name="Schlapbach R."/>
            <person name="Sreeman S.M."/>
            <person name="Shimizu K.K."/>
        </authorList>
    </citation>
    <scope>NUCLEOTIDE SEQUENCE</scope>
</reference>
<dbReference type="EMBL" id="BQKI01000011">
    <property type="protein sequence ID" value="GJN04709.1"/>
    <property type="molecule type" value="Genomic_DNA"/>
</dbReference>
<reference evidence="2" key="2">
    <citation type="submission" date="2021-12" db="EMBL/GenBank/DDBJ databases">
        <title>Resequencing data analysis of finger millet.</title>
        <authorList>
            <person name="Hatakeyama M."/>
            <person name="Aluri S."/>
            <person name="Balachadran M.T."/>
            <person name="Sivarajan S.R."/>
            <person name="Poveda L."/>
            <person name="Shimizu-Inatsugi R."/>
            <person name="Schlapbach R."/>
            <person name="Sreeman S.M."/>
            <person name="Shimizu K.K."/>
        </authorList>
    </citation>
    <scope>NUCLEOTIDE SEQUENCE</scope>
</reference>
<protein>
    <submittedName>
        <fullName evidence="2">Uncharacterized protein</fullName>
    </submittedName>
</protein>
<evidence type="ECO:0000313" key="2">
    <source>
        <dbReference type="EMBL" id="GJN04709.1"/>
    </source>
</evidence>
<dbReference type="AlphaFoldDB" id="A0AAV5D183"/>
<evidence type="ECO:0000313" key="3">
    <source>
        <dbReference type="Proteomes" id="UP001054889"/>
    </source>
</evidence>
<accession>A0AAV5D183</accession>
<name>A0AAV5D183_ELECO</name>
<gene>
    <name evidence="2" type="primary">ga22278</name>
    <name evidence="2" type="ORF">PR202_ga22278</name>
</gene>
<proteinExistence type="predicted"/>
<keyword evidence="3" id="KW-1185">Reference proteome</keyword>
<sequence length="104" mass="11205">MWNTGRSPWLVGPAPTTAVPAPSPNEAISSSRHARPGRLAPGTRGEGRPRRRPRARARQDCSRRGSWQRGARRSHQSSCAGGACGGLGARLEGCRRPGNGPWNW</sequence>
<comment type="caution">
    <text evidence="2">The sequence shown here is derived from an EMBL/GenBank/DDBJ whole genome shotgun (WGS) entry which is preliminary data.</text>
</comment>
<feature type="region of interest" description="Disordered" evidence="1">
    <location>
        <begin position="1"/>
        <end position="104"/>
    </location>
</feature>
<evidence type="ECO:0000256" key="1">
    <source>
        <dbReference type="SAM" id="MobiDB-lite"/>
    </source>
</evidence>
<dbReference type="Proteomes" id="UP001054889">
    <property type="component" value="Unassembled WGS sequence"/>
</dbReference>